<evidence type="ECO:0000313" key="2">
    <source>
        <dbReference type="Proteomes" id="UP000001338"/>
    </source>
</evidence>
<reference evidence="1 2" key="1">
    <citation type="submission" date="2012-10" db="EMBL/GenBank/DDBJ databases">
        <authorList>
            <person name="Harkins D.M."/>
            <person name="Durkin A.S."/>
            <person name="Brinkac L.M."/>
            <person name="Haft D.H."/>
            <person name="Selengut J.D."/>
            <person name="Sanka R."/>
            <person name="DePew J."/>
            <person name="Purushe J."/>
            <person name="Whelen A.C."/>
            <person name="Vinetz J.M."/>
            <person name="Sutton G.G."/>
            <person name="Nierman W.C."/>
            <person name="Fouts D.E."/>
        </authorList>
    </citation>
    <scope>NUCLEOTIDE SEQUENCE [LARGE SCALE GENOMIC DNA]</scope>
    <source>
        <strain evidence="1 2">2006001853</strain>
    </source>
</reference>
<dbReference type="Proteomes" id="UP000001338">
    <property type="component" value="Unassembled WGS sequence"/>
</dbReference>
<comment type="caution">
    <text evidence="1">The sequence shown here is derived from an EMBL/GenBank/DDBJ whole genome shotgun (WGS) entry which is preliminary data.</text>
</comment>
<organism evidence="1 2">
    <name type="scientific">Leptospira weilii str. 2006001853</name>
    <dbReference type="NCBI Taxonomy" id="1001589"/>
    <lineage>
        <taxon>Bacteria</taxon>
        <taxon>Pseudomonadati</taxon>
        <taxon>Spirochaetota</taxon>
        <taxon>Spirochaetia</taxon>
        <taxon>Leptospirales</taxon>
        <taxon>Leptospiraceae</taxon>
        <taxon>Leptospira</taxon>
    </lineage>
</organism>
<name>A0A828Z4A8_9LEPT</name>
<dbReference type="EMBL" id="AFLV02000009">
    <property type="protein sequence ID" value="EKR66143.1"/>
    <property type="molecule type" value="Genomic_DNA"/>
</dbReference>
<protein>
    <submittedName>
        <fullName evidence="1">Uncharacterized protein</fullName>
    </submittedName>
</protein>
<sequence>MKTGCQWRAIPNDLDRVKLVTEDFKNGNEREYSKRFINLF</sequence>
<dbReference type="AlphaFoldDB" id="A0A828Z4A8"/>
<proteinExistence type="predicted"/>
<gene>
    <name evidence="1" type="ORF">LEP1GSC036_0640</name>
</gene>
<evidence type="ECO:0000313" key="1">
    <source>
        <dbReference type="EMBL" id="EKR66143.1"/>
    </source>
</evidence>
<accession>A0A828Z4A8</accession>